<reference evidence="1 2" key="1">
    <citation type="submission" date="2019-03" db="EMBL/GenBank/DDBJ databases">
        <title>Genomic Encyclopedia of Type Strains, Phase IV (KMG-IV): sequencing the most valuable type-strain genomes for metagenomic binning, comparative biology and taxonomic classification.</title>
        <authorList>
            <person name="Goeker M."/>
        </authorList>
    </citation>
    <scope>NUCLEOTIDE SEQUENCE [LARGE SCALE GENOMIC DNA]</scope>
    <source>
        <strain evidence="1 2">LX-B</strain>
    </source>
</reference>
<evidence type="ECO:0000313" key="1">
    <source>
        <dbReference type="EMBL" id="TCL70735.1"/>
    </source>
</evidence>
<dbReference type="Proteomes" id="UP000295008">
    <property type="component" value="Unassembled WGS sequence"/>
</dbReference>
<evidence type="ECO:0008006" key="3">
    <source>
        <dbReference type="Google" id="ProtNLM"/>
    </source>
</evidence>
<accession>A0A4R1RVP9</accession>
<evidence type="ECO:0000313" key="2">
    <source>
        <dbReference type="Proteomes" id="UP000295008"/>
    </source>
</evidence>
<dbReference type="RefSeq" id="WP_132014012.1">
    <property type="nucleotide sequence ID" value="NZ_SLUN01000009.1"/>
</dbReference>
<gene>
    <name evidence="1" type="ORF">EDC14_100952</name>
</gene>
<organism evidence="1 2">
    <name type="scientific">Hydrogenispora ethanolica</name>
    <dbReference type="NCBI Taxonomy" id="1082276"/>
    <lineage>
        <taxon>Bacteria</taxon>
        <taxon>Bacillati</taxon>
        <taxon>Bacillota</taxon>
        <taxon>Hydrogenispora</taxon>
    </lineage>
</organism>
<proteinExistence type="predicted"/>
<dbReference type="OrthoDB" id="3034974at2"/>
<name>A0A4R1RVP9_HYDET</name>
<comment type="caution">
    <text evidence="1">The sequence shown here is derived from an EMBL/GenBank/DDBJ whole genome shotgun (WGS) entry which is preliminary data.</text>
</comment>
<protein>
    <recommendedName>
        <fullName evidence="3">Response regulatory domain-containing protein</fullName>
    </recommendedName>
</protein>
<sequence>MRRVEVVFYGNSVYLAGLAAYLRAEPELCITQVESPLEEALEELKMLRPDVVIFDCGTLKPSRVVDLSRNYPGSRFIGLDLINSYLKVFSGKGARMANLNDLGRIIGEGWDGGE</sequence>
<dbReference type="AlphaFoldDB" id="A0A4R1RVP9"/>
<dbReference type="EMBL" id="SLUN01000009">
    <property type="protein sequence ID" value="TCL70735.1"/>
    <property type="molecule type" value="Genomic_DNA"/>
</dbReference>
<keyword evidence="2" id="KW-1185">Reference proteome</keyword>